<reference evidence="3" key="1">
    <citation type="submission" date="2018-06" db="EMBL/GenBank/DDBJ databases">
        <authorList>
            <person name="Zhirakovskaya E."/>
        </authorList>
    </citation>
    <scope>NUCLEOTIDE SEQUENCE</scope>
</reference>
<dbReference type="InterPro" id="IPR051126">
    <property type="entry name" value="Thiosulfate_sulfurtransferase"/>
</dbReference>
<dbReference type="SMART" id="SM00450">
    <property type="entry name" value="RHOD"/>
    <property type="match status" value="2"/>
</dbReference>
<evidence type="ECO:0000259" key="2">
    <source>
        <dbReference type="PROSITE" id="PS50206"/>
    </source>
</evidence>
<dbReference type="InterPro" id="IPR001763">
    <property type="entry name" value="Rhodanese-like_dom"/>
</dbReference>
<dbReference type="SUPFAM" id="SSF52821">
    <property type="entry name" value="Rhodanese/Cell cycle control phosphatase"/>
    <property type="match status" value="2"/>
</dbReference>
<dbReference type="EC" id="2.8.1.1" evidence="3"/>
<keyword evidence="1" id="KW-0677">Repeat</keyword>
<feature type="domain" description="Rhodanese" evidence="2">
    <location>
        <begin position="163"/>
        <end position="276"/>
    </location>
</feature>
<name>A0A3B1AHE7_9ZZZZ</name>
<organism evidence="3">
    <name type="scientific">hydrothermal vent metagenome</name>
    <dbReference type="NCBI Taxonomy" id="652676"/>
    <lineage>
        <taxon>unclassified sequences</taxon>
        <taxon>metagenomes</taxon>
        <taxon>ecological metagenomes</taxon>
    </lineage>
</organism>
<dbReference type="CDD" id="cd01449">
    <property type="entry name" value="TST_Repeat_2"/>
    <property type="match status" value="1"/>
</dbReference>
<keyword evidence="3" id="KW-0808">Transferase</keyword>
<dbReference type="PANTHER" id="PTHR43855">
    <property type="entry name" value="THIOSULFATE SULFURTRANSFERASE"/>
    <property type="match status" value="1"/>
</dbReference>
<dbReference type="Gene3D" id="3.40.250.10">
    <property type="entry name" value="Rhodanese-like domain"/>
    <property type="match status" value="2"/>
</dbReference>
<feature type="domain" description="Rhodanese" evidence="2">
    <location>
        <begin position="21"/>
        <end position="129"/>
    </location>
</feature>
<dbReference type="CDD" id="cd01448">
    <property type="entry name" value="TST_Repeat_1"/>
    <property type="match status" value="1"/>
</dbReference>
<proteinExistence type="predicted"/>
<dbReference type="InterPro" id="IPR036873">
    <property type="entry name" value="Rhodanese-like_dom_sf"/>
</dbReference>
<evidence type="ECO:0000313" key="3">
    <source>
        <dbReference type="EMBL" id="VAW98887.1"/>
    </source>
</evidence>
<accession>A0A3B1AHE7</accession>
<gene>
    <name evidence="3" type="ORF">MNBD_GAMMA22-1356</name>
</gene>
<dbReference type="PROSITE" id="PS50206">
    <property type="entry name" value="RHODANESE_3"/>
    <property type="match status" value="2"/>
</dbReference>
<dbReference type="Pfam" id="PF00581">
    <property type="entry name" value="Rhodanese"/>
    <property type="match status" value="2"/>
</dbReference>
<evidence type="ECO:0000256" key="1">
    <source>
        <dbReference type="ARBA" id="ARBA00022737"/>
    </source>
</evidence>
<sequence length="276" mass="31061">MTNQLPLIINARQLEQELQNSKQNILLVDMSSAANYIQHHIKSAVFLDYSWIVRVEPPRMGLLPNEKQLDTVLNGLGLTSDTHVIAYDDEGGGRACRLLWTLETVGHQKYSLLDGGIQHWLANNLPVTDKISYPTPCETEQQNHYSIIETPVANQSFILTHIDDPQVVILDARSPAEYTGQKAFAERAGHIPKAINWDWMEAMDKNNNLCLKPQQELSTTLDNLGITKDKLVITHCQTHHRSAHTYIVLKSLGYDKIKGYPGSWSDWGNTANTPVV</sequence>
<dbReference type="PANTHER" id="PTHR43855:SF1">
    <property type="entry name" value="THIOSULFATE SULFURTRANSFERASE"/>
    <property type="match status" value="1"/>
</dbReference>
<dbReference type="GO" id="GO:0004792">
    <property type="term" value="F:thiosulfate-cyanide sulfurtransferase activity"/>
    <property type="evidence" value="ECO:0007669"/>
    <property type="project" value="UniProtKB-EC"/>
</dbReference>
<protein>
    <submittedName>
        <fullName evidence="3">Thiosulfate sulfurtransferase, rhodanese</fullName>
        <ecNumber evidence="3">2.8.1.1</ecNumber>
    </submittedName>
</protein>
<dbReference type="AlphaFoldDB" id="A0A3B1AHE7"/>
<dbReference type="EMBL" id="UOFS01000039">
    <property type="protein sequence ID" value="VAW98887.1"/>
    <property type="molecule type" value="Genomic_DNA"/>
</dbReference>